<dbReference type="EMBL" id="ABWE02001420">
    <property type="status" value="NOT_ANNOTATED_CDS"/>
    <property type="molecule type" value="Genomic_DNA"/>
</dbReference>
<accession>M4C6K8</accession>
<protein>
    <submittedName>
        <fullName evidence="1">Uncharacterized protein</fullName>
    </submittedName>
</protein>
<dbReference type="EnsemblProtists" id="HpaT814745">
    <property type="protein sequence ID" value="HpaP814745"/>
    <property type="gene ID" value="HpaG814745"/>
</dbReference>
<reference evidence="2" key="1">
    <citation type="journal article" date="2010" name="Science">
        <title>Signatures of adaptation to obligate biotrophy in the Hyaloperonospora arabidopsidis genome.</title>
        <authorList>
            <person name="Baxter L."/>
            <person name="Tripathy S."/>
            <person name="Ishaque N."/>
            <person name="Boot N."/>
            <person name="Cabral A."/>
            <person name="Kemen E."/>
            <person name="Thines M."/>
            <person name="Ah-Fong A."/>
            <person name="Anderson R."/>
            <person name="Badejoko W."/>
            <person name="Bittner-Eddy P."/>
            <person name="Boore J.L."/>
            <person name="Chibucos M.C."/>
            <person name="Coates M."/>
            <person name="Dehal P."/>
            <person name="Delehaunty K."/>
            <person name="Dong S."/>
            <person name="Downton P."/>
            <person name="Dumas B."/>
            <person name="Fabro G."/>
            <person name="Fronick C."/>
            <person name="Fuerstenberg S.I."/>
            <person name="Fulton L."/>
            <person name="Gaulin E."/>
            <person name="Govers F."/>
            <person name="Hughes L."/>
            <person name="Humphray S."/>
            <person name="Jiang R.H."/>
            <person name="Judelson H."/>
            <person name="Kamoun S."/>
            <person name="Kyung K."/>
            <person name="Meijer H."/>
            <person name="Minx P."/>
            <person name="Morris P."/>
            <person name="Nelson J."/>
            <person name="Phuntumart V."/>
            <person name="Qutob D."/>
            <person name="Rehmany A."/>
            <person name="Rougon-Cardoso A."/>
            <person name="Ryden P."/>
            <person name="Torto-Alalibo T."/>
            <person name="Studholme D."/>
            <person name="Wang Y."/>
            <person name="Win J."/>
            <person name="Wood J."/>
            <person name="Clifton S.W."/>
            <person name="Rogers J."/>
            <person name="Van den Ackerveken G."/>
            <person name="Jones J.D."/>
            <person name="McDowell J.M."/>
            <person name="Beynon J."/>
            <person name="Tyler B.M."/>
        </authorList>
    </citation>
    <scope>NUCLEOTIDE SEQUENCE [LARGE SCALE GENOMIC DNA]</scope>
    <source>
        <strain evidence="2">Emoy2</strain>
    </source>
</reference>
<name>M4C6K8_HYAAE</name>
<dbReference type="HOGENOM" id="CLU_2643266_0_0_1"/>
<dbReference type="Proteomes" id="UP000011713">
    <property type="component" value="Unassembled WGS sequence"/>
</dbReference>
<dbReference type="VEuPathDB" id="FungiDB:HpaG814745"/>
<keyword evidence="2" id="KW-1185">Reference proteome</keyword>
<evidence type="ECO:0000313" key="1">
    <source>
        <dbReference type="EnsemblProtists" id="HpaP814745"/>
    </source>
</evidence>
<proteinExistence type="predicted"/>
<sequence length="77" mass="8413">MGHLARAASLSRDLSCGYQLLFLANLQNYKACLKGSSDRGLRYGKAGKPVELSELVFKYGLTLIWAGDESSENSRAD</sequence>
<evidence type="ECO:0000313" key="2">
    <source>
        <dbReference type="Proteomes" id="UP000011713"/>
    </source>
</evidence>
<organism evidence="1 2">
    <name type="scientific">Hyaloperonospora arabidopsidis (strain Emoy2)</name>
    <name type="common">Downy mildew agent</name>
    <name type="synonym">Peronospora arabidopsidis</name>
    <dbReference type="NCBI Taxonomy" id="559515"/>
    <lineage>
        <taxon>Eukaryota</taxon>
        <taxon>Sar</taxon>
        <taxon>Stramenopiles</taxon>
        <taxon>Oomycota</taxon>
        <taxon>Peronosporomycetes</taxon>
        <taxon>Peronosporales</taxon>
        <taxon>Peronosporaceae</taxon>
        <taxon>Hyaloperonospora</taxon>
    </lineage>
</organism>
<dbReference type="AlphaFoldDB" id="M4C6K8"/>
<reference evidence="1" key="2">
    <citation type="submission" date="2015-06" db="UniProtKB">
        <authorList>
            <consortium name="EnsemblProtists"/>
        </authorList>
    </citation>
    <scope>IDENTIFICATION</scope>
    <source>
        <strain evidence="1">Emoy2</strain>
    </source>
</reference>
<dbReference type="InParanoid" id="M4C6K8"/>